<evidence type="ECO:0000313" key="2">
    <source>
        <dbReference type="EMBL" id="QIL02398.1"/>
    </source>
</evidence>
<dbReference type="Gene3D" id="3.40.50.2000">
    <property type="entry name" value="Glycogen Phosphorylase B"/>
    <property type="match status" value="2"/>
</dbReference>
<proteinExistence type="predicted"/>
<keyword evidence="3" id="KW-1185">Reference proteome</keyword>
<evidence type="ECO:0000313" key="3">
    <source>
        <dbReference type="Proteomes" id="UP000502502"/>
    </source>
</evidence>
<accession>A0A6G7ZN96</accession>
<dbReference type="EMBL" id="CP049871">
    <property type="protein sequence ID" value="QIL02398.1"/>
    <property type="molecule type" value="Genomic_DNA"/>
</dbReference>
<name>A0A6G7ZN96_9SPHN</name>
<reference evidence="2 3" key="1">
    <citation type="submission" date="2020-03" db="EMBL/GenBank/DDBJ databases">
        <title>Sphingomonas sp. nov., isolated from fish.</title>
        <authorList>
            <person name="Hyun D.-W."/>
            <person name="Bae J.-W."/>
        </authorList>
    </citation>
    <scope>NUCLEOTIDE SEQUENCE [LARGE SCALE GENOMIC DNA]</scope>
    <source>
        <strain evidence="2 3">HDW15C</strain>
    </source>
</reference>
<dbReference type="InterPro" id="IPR028098">
    <property type="entry name" value="Glyco_trans_4-like_N"/>
</dbReference>
<dbReference type="PANTHER" id="PTHR12526">
    <property type="entry name" value="GLYCOSYLTRANSFERASE"/>
    <property type="match status" value="1"/>
</dbReference>
<sequence>MKVLHVISGLGMGGAETLLYRLIQRQSGTKHHVVSLSSPEYYSSLIKQLGVRVDHLNARGLLSVIATGRLLKLIHETRPDVVQCWMYRANILGGLAARTAQVPVAWGIHSASMDAVRMGSRRLVLASRILARWAPQAIVNCSQASARFHGSIGYPTELSVIVPNGYNSDQFFPDEARRQSSRSALGIVPEQFVIGALTRWNPVKDVPTLLQAIAIAHRRGVPVVCLLAGTDLDPSNCELAAAVVEAGAATSVRALGRRADVPDLARAMDLHVLSSLSEAFPNVVAETMLSSVPNATTDVGDAAEIVGETGWVVPVAKPDKLADAIEAAHIERSENPAAWQRRREHARARIVQNFSFEGMARSYEEIWNGLAAGRTHATRNGSEETN</sequence>
<evidence type="ECO:0000259" key="1">
    <source>
        <dbReference type="Pfam" id="PF13439"/>
    </source>
</evidence>
<dbReference type="SUPFAM" id="SSF53756">
    <property type="entry name" value="UDP-Glycosyltransferase/glycogen phosphorylase"/>
    <property type="match status" value="1"/>
</dbReference>
<keyword evidence="2" id="KW-0808">Transferase</keyword>
<dbReference type="Pfam" id="PF13692">
    <property type="entry name" value="Glyco_trans_1_4"/>
    <property type="match status" value="1"/>
</dbReference>
<dbReference type="KEGG" id="ssin:G7078_06075"/>
<dbReference type="RefSeq" id="WP_166094047.1">
    <property type="nucleotide sequence ID" value="NZ_CP049871.1"/>
</dbReference>
<protein>
    <submittedName>
        <fullName evidence="2">Glycosyltransferase</fullName>
    </submittedName>
</protein>
<organism evidence="2 3">
    <name type="scientific">Sphingomonas sinipercae</name>
    <dbReference type="NCBI Taxonomy" id="2714944"/>
    <lineage>
        <taxon>Bacteria</taxon>
        <taxon>Pseudomonadati</taxon>
        <taxon>Pseudomonadota</taxon>
        <taxon>Alphaproteobacteria</taxon>
        <taxon>Sphingomonadales</taxon>
        <taxon>Sphingomonadaceae</taxon>
        <taxon>Sphingomonas</taxon>
    </lineage>
</organism>
<gene>
    <name evidence="2" type="ORF">G7078_06075</name>
</gene>
<dbReference type="Pfam" id="PF13439">
    <property type="entry name" value="Glyco_transf_4"/>
    <property type="match status" value="1"/>
</dbReference>
<dbReference type="Proteomes" id="UP000502502">
    <property type="component" value="Chromosome"/>
</dbReference>
<feature type="domain" description="Glycosyltransferase subfamily 4-like N-terminal" evidence="1">
    <location>
        <begin position="12"/>
        <end position="169"/>
    </location>
</feature>
<dbReference type="GO" id="GO:0016757">
    <property type="term" value="F:glycosyltransferase activity"/>
    <property type="evidence" value="ECO:0007669"/>
    <property type="project" value="UniProtKB-ARBA"/>
</dbReference>
<dbReference type="AlphaFoldDB" id="A0A6G7ZN96"/>